<feature type="transmembrane region" description="Helical" evidence="1">
    <location>
        <begin position="12"/>
        <end position="35"/>
    </location>
</feature>
<name>A0A0G1CDV7_9BACT</name>
<dbReference type="Proteomes" id="UP000034320">
    <property type="component" value="Unassembled WGS sequence"/>
</dbReference>
<evidence type="ECO:0000256" key="1">
    <source>
        <dbReference type="SAM" id="Phobius"/>
    </source>
</evidence>
<evidence type="ECO:0000313" key="2">
    <source>
        <dbReference type="EMBL" id="KKS47828.1"/>
    </source>
</evidence>
<evidence type="ECO:0000313" key="3">
    <source>
        <dbReference type="Proteomes" id="UP000034320"/>
    </source>
</evidence>
<dbReference type="AlphaFoldDB" id="A0A0G1CDV7"/>
<keyword evidence="1" id="KW-0812">Transmembrane</keyword>
<comment type="caution">
    <text evidence="2">The sequence shown here is derived from an EMBL/GenBank/DDBJ whole genome shotgun (WGS) entry which is preliminary data.</text>
</comment>
<keyword evidence="1" id="KW-1133">Transmembrane helix</keyword>
<protein>
    <submittedName>
        <fullName evidence="2">Uncharacterized protein</fullName>
    </submittedName>
</protein>
<keyword evidence="1" id="KW-0472">Membrane</keyword>
<sequence>MAGKTFKQHIFWATSFNQILITGLCFLLVFVAFLYTSYYSPTSQAASPKMPSDITIPYGD</sequence>
<dbReference type="EMBL" id="LCDD01000002">
    <property type="protein sequence ID" value="KKS47828.1"/>
    <property type="molecule type" value="Genomic_DNA"/>
</dbReference>
<organism evidence="2 3">
    <name type="scientific">Candidatus Gottesmanbacteria bacterium GW2011_GWA2_42_18</name>
    <dbReference type="NCBI Taxonomy" id="1618442"/>
    <lineage>
        <taxon>Bacteria</taxon>
        <taxon>Candidatus Gottesmaniibacteriota</taxon>
    </lineage>
</organism>
<proteinExistence type="predicted"/>
<reference evidence="2 3" key="1">
    <citation type="journal article" date="2015" name="Nature">
        <title>rRNA introns, odd ribosomes, and small enigmatic genomes across a large radiation of phyla.</title>
        <authorList>
            <person name="Brown C.T."/>
            <person name="Hug L.A."/>
            <person name="Thomas B.C."/>
            <person name="Sharon I."/>
            <person name="Castelle C.J."/>
            <person name="Singh A."/>
            <person name="Wilkins M.J."/>
            <person name="Williams K.H."/>
            <person name="Banfield J.F."/>
        </authorList>
    </citation>
    <scope>NUCLEOTIDE SEQUENCE [LARGE SCALE GENOMIC DNA]</scope>
</reference>
<accession>A0A0G1CDV7</accession>
<gene>
    <name evidence="2" type="ORF">UV09_C0002G0006</name>
</gene>